<dbReference type="PANTHER" id="PTHR40115">
    <property type="entry name" value="INNER MEMBRANE PROTEIN WITH PEPSY TM HELIX"/>
    <property type="match status" value="1"/>
</dbReference>
<name>A0A518G085_9BACT</name>
<dbReference type="AlphaFoldDB" id="A0A518G085"/>
<dbReference type="Proteomes" id="UP000318017">
    <property type="component" value="Chromosome"/>
</dbReference>
<dbReference type="InterPro" id="IPR005625">
    <property type="entry name" value="PepSY-ass_TM"/>
</dbReference>
<evidence type="ECO:0000313" key="3">
    <source>
        <dbReference type="Proteomes" id="UP000318017"/>
    </source>
</evidence>
<evidence type="ECO:0008006" key="4">
    <source>
        <dbReference type="Google" id="ProtNLM"/>
    </source>
</evidence>
<dbReference type="InterPro" id="IPR032307">
    <property type="entry name" value="PepSY_TM-like_2"/>
</dbReference>
<protein>
    <recommendedName>
        <fullName evidence="4">PepSY-associated TM helix</fullName>
    </recommendedName>
</protein>
<dbReference type="RefSeq" id="WP_145072700.1">
    <property type="nucleotide sequence ID" value="NZ_CP036298.1"/>
</dbReference>
<keyword evidence="3" id="KW-1185">Reference proteome</keyword>
<dbReference type="OrthoDB" id="213240at2"/>
<evidence type="ECO:0000256" key="1">
    <source>
        <dbReference type="SAM" id="Phobius"/>
    </source>
</evidence>
<keyword evidence="1" id="KW-0472">Membrane</keyword>
<feature type="transmembrane region" description="Helical" evidence="1">
    <location>
        <begin position="255"/>
        <end position="279"/>
    </location>
</feature>
<keyword evidence="1" id="KW-1133">Transmembrane helix</keyword>
<gene>
    <name evidence="2" type="ORF">Q31a_02130</name>
</gene>
<dbReference type="KEGG" id="ahel:Q31a_02130"/>
<organism evidence="2 3">
    <name type="scientific">Aureliella helgolandensis</name>
    <dbReference type="NCBI Taxonomy" id="2527968"/>
    <lineage>
        <taxon>Bacteria</taxon>
        <taxon>Pseudomonadati</taxon>
        <taxon>Planctomycetota</taxon>
        <taxon>Planctomycetia</taxon>
        <taxon>Pirellulales</taxon>
        <taxon>Pirellulaceae</taxon>
        <taxon>Aureliella</taxon>
    </lineage>
</organism>
<proteinExistence type="predicted"/>
<feature type="transmembrane region" description="Helical" evidence="1">
    <location>
        <begin position="21"/>
        <end position="45"/>
    </location>
</feature>
<dbReference type="Pfam" id="PF03929">
    <property type="entry name" value="PepSY_TM"/>
    <property type="match status" value="1"/>
</dbReference>
<keyword evidence="1" id="KW-0812">Transmembrane</keyword>
<feature type="transmembrane region" description="Helical" evidence="1">
    <location>
        <begin position="291"/>
        <end position="312"/>
    </location>
</feature>
<dbReference type="EMBL" id="CP036298">
    <property type="protein sequence ID" value="QDV21934.1"/>
    <property type="molecule type" value="Genomic_DNA"/>
</dbReference>
<sequence>MLEKSQPTSAAIESKRRTRKFWSRLTILVRRVHLYAGLFLLPWVFMYGVTGAMYNHQTLFPEGDVHTISSDVVAKLPIAGIAAPDEIARQVVEALQAAAPDDSVELDTSHAAEFTSDIIFEVPADGDRHVVHMDPVGKGSWVATYPKNPETPVALLKDVRNLKLAEDPYVAARKSVADILGAAGIEAESAPKSVGWSKLNFLANVNGEQAKVTYVLRDGHVDVTRYAGEDGMTLRAFLLRLHTSHGTTPHWNGRMFWSLIVDIMAIAMVSWGVTGLIMWWTIKRTRRVGSVVMLLSVATAAAFFFAMEHFYATTTL</sequence>
<reference evidence="2 3" key="1">
    <citation type="submission" date="2019-02" db="EMBL/GenBank/DDBJ databases">
        <title>Deep-cultivation of Planctomycetes and their phenomic and genomic characterization uncovers novel biology.</title>
        <authorList>
            <person name="Wiegand S."/>
            <person name="Jogler M."/>
            <person name="Boedeker C."/>
            <person name="Pinto D."/>
            <person name="Vollmers J."/>
            <person name="Rivas-Marin E."/>
            <person name="Kohn T."/>
            <person name="Peeters S.H."/>
            <person name="Heuer A."/>
            <person name="Rast P."/>
            <person name="Oberbeckmann S."/>
            <person name="Bunk B."/>
            <person name="Jeske O."/>
            <person name="Meyerdierks A."/>
            <person name="Storesund J.E."/>
            <person name="Kallscheuer N."/>
            <person name="Luecker S."/>
            <person name="Lage O.M."/>
            <person name="Pohl T."/>
            <person name="Merkel B.J."/>
            <person name="Hornburger P."/>
            <person name="Mueller R.-W."/>
            <person name="Bruemmer F."/>
            <person name="Labrenz M."/>
            <person name="Spormann A.M."/>
            <person name="Op den Camp H."/>
            <person name="Overmann J."/>
            <person name="Amann R."/>
            <person name="Jetten M.S.M."/>
            <person name="Mascher T."/>
            <person name="Medema M.H."/>
            <person name="Devos D.P."/>
            <person name="Kaster A.-K."/>
            <person name="Ovreas L."/>
            <person name="Rohde M."/>
            <person name="Galperin M.Y."/>
            <person name="Jogler C."/>
        </authorList>
    </citation>
    <scope>NUCLEOTIDE SEQUENCE [LARGE SCALE GENOMIC DNA]</scope>
    <source>
        <strain evidence="2 3">Q31a</strain>
    </source>
</reference>
<accession>A0A518G085</accession>
<evidence type="ECO:0000313" key="2">
    <source>
        <dbReference type="EMBL" id="QDV21934.1"/>
    </source>
</evidence>
<dbReference type="PANTHER" id="PTHR40115:SF1">
    <property type="entry name" value="INNER MEMBRANE PROTEIN WITH PEPSY TM HELIX"/>
    <property type="match status" value="1"/>
</dbReference>